<keyword evidence="2" id="KW-0812">Transmembrane</keyword>
<dbReference type="GeneID" id="113204483"/>
<gene>
    <name evidence="4" type="primary">LOC113204483</name>
</gene>
<feature type="transmembrane region" description="Helical" evidence="2">
    <location>
        <begin position="196"/>
        <end position="217"/>
    </location>
</feature>
<feature type="region of interest" description="Disordered" evidence="1">
    <location>
        <begin position="330"/>
        <end position="406"/>
    </location>
</feature>
<feature type="transmembrane region" description="Helical" evidence="2">
    <location>
        <begin position="131"/>
        <end position="154"/>
    </location>
</feature>
<evidence type="ECO:0000313" key="3">
    <source>
        <dbReference type="Proteomes" id="UP000504606"/>
    </source>
</evidence>
<sequence>MLSRGRKFGNDTIDVANKGCWEPYDTLACLRTGLLTTASTITLIFIIFKIIKYHVYRNTRMHHYAIFYASAIQCIVCTTSFMVGNRYPQVELAACFLKLAIFALVCHLHWSLAARSLGRPDIMQHVANPVLCLYLLYCVAVALMGMVDVVGSWIECQRPYWLMLSVADFLSVQLFSIAALYILHRSGGVQRAQFRDLWSIILVYQVSAVLSLTFDIVMKLVGSTDSGCSGVFGHTQLFYSITISIFGLAKFLVPLWTLLCVLQPFEDRSRASEVALATSYNVDGTSPPVYPAMGNFLQYEQMRLPNPLGHAVPFHGRAHQVGFIDMEFPDTDSSVNSSPTNSPAQLKLSGSSSPVQHKLPSFSSPSNVVPAFGLSTISEESGGVEVTPSPSLRSESVEWRVRSRPS</sequence>
<organism evidence="3 4">
    <name type="scientific">Frankliniella occidentalis</name>
    <name type="common">Western flower thrips</name>
    <name type="synonym">Euthrips occidentalis</name>
    <dbReference type="NCBI Taxonomy" id="133901"/>
    <lineage>
        <taxon>Eukaryota</taxon>
        <taxon>Metazoa</taxon>
        <taxon>Ecdysozoa</taxon>
        <taxon>Arthropoda</taxon>
        <taxon>Hexapoda</taxon>
        <taxon>Insecta</taxon>
        <taxon>Pterygota</taxon>
        <taxon>Neoptera</taxon>
        <taxon>Paraneoptera</taxon>
        <taxon>Thysanoptera</taxon>
        <taxon>Terebrantia</taxon>
        <taxon>Thripoidea</taxon>
        <taxon>Thripidae</taxon>
        <taxon>Frankliniella</taxon>
    </lineage>
</organism>
<dbReference type="PANTHER" id="PTHR38553">
    <property type="entry name" value="PROTEIN CBG19621"/>
    <property type="match status" value="1"/>
</dbReference>
<feature type="compositionally biased region" description="Basic and acidic residues" evidence="1">
    <location>
        <begin position="395"/>
        <end position="406"/>
    </location>
</feature>
<accession>A0A9C6X7J2</accession>
<name>A0A9C6X7J2_FRAOC</name>
<evidence type="ECO:0000313" key="4">
    <source>
        <dbReference type="RefSeq" id="XP_052130622.1"/>
    </source>
</evidence>
<feature type="transmembrane region" description="Helical" evidence="2">
    <location>
        <begin position="237"/>
        <end position="262"/>
    </location>
</feature>
<dbReference type="AlphaFoldDB" id="A0A9C6X7J2"/>
<proteinExistence type="predicted"/>
<feature type="compositionally biased region" description="Polar residues" evidence="1">
    <location>
        <begin position="331"/>
        <end position="367"/>
    </location>
</feature>
<feature type="transmembrane region" description="Helical" evidence="2">
    <location>
        <begin position="90"/>
        <end position="110"/>
    </location>
</feature>
<protein>
    <submittedName>
        <fullName evidence="4">Uncharacterized protein LOC113204483 isoform X2</fullName>
    </submittedName>
</protein>
<dbReference type="RefSeq" id="XP_052130622.1">
    <property type="nucleotide sequence ID" value="XM_052274662.1"/>
</dbReference>
<feature type="transmembrane region" description="Helical" evidence="2">
    <location>
        <begin position="63"/>
        <end position="84"/>
    </location>
</feature>
<keyword evidence="3" id="KW-1185">Reference proteome</keyword>
<dbReference type="Proteomes" id="UP000504606">
    <property type="component" value="Unplaced"/>
</dbReference>
<evidence type="ECO:0000256" key="1">
    <source>
        <dbReference type="SAM" id="MobiDB-lite"/>
    </source>
</evidence>
<feature type="transmembrane region" description="Helical" evidence="2">
    <location>
        <begin position="160"/>
        <end position="184"/>
    </location>
</feature>
<evidence type="ECO:0000256" key="2">
    <source>
        <dbReference type="SAM" id="Phobius"/>
    </source>
</evidence>
<feature type="transmembrane region" description="Helical" evidence="2">
    <location>
        <begin position="33"/>
        <end position="51"/>
    </location>
</feature>
<keyword evidence="2" id="KW-0472">Membrane</keyword>
<keyword evidence="2" id="KW-1133">Transmembrane helix</keyword>
<dbReference type="PANTHER" id="PTHR38553:SF1">
    <property type="entry name" value="G PROTEIN-COUPLED RECEPTOR"/>
    <property type="match status" value="1"/>
</dbReference>
<reference evidence="4" key="1">
    <citation type="submission" date="2025-08" db="UniProtKB">
        <authorList>
            <consortium name="RefSeq"/>
        </authorList>
    </citation>
    <scope>IDENTIFICATION</scope>
    <source>
        <tissue evidence="4">Whole organism</tissue>
    </source>
</reference>